<reference evidence="8" key="2">
    <citation type="submission" date="2020-09" db="EMBL/GenBank/DDBJ databases">
        <authorList>
            <person name="Sun Q."/>
            <person name="Kim S."/>
        </authorList>
    </citation>
    <scope>NUCLEOTIDE SEQUENCE</scope>
    <source>
        <strain evidence="8">KCTC 42651</strain>
    </source>
</reference>
<dbReference type="AlphaFoldDB" id="A0A918XXF6"/>
<evidence type="ECO:0000256" key="1">
    <source>
        <dbReference type="ARBA" id="ARBA00022741"/>
    </source>
</evidence>
<dbReference type="InterPro" id="IPR011629">
    <property type="entry name" value="CobW-like_C"/>
</dbReference>
<dbReference type="SUPFAM" id="SSF52540">
    <property type="entry name" value="P-loop containing nucleoside triphosphate hydrolases"/>
    <property type="match status" value="1"/>
</dbReference>
<comment type="similarity">
    <text evidence="4">Belongs to the SIMIBI class G3E GTPase family. ZNG1 subfamily.</text>
</comment>
<dbReference type="PANTHER" id="PTHR13748">
    <property type="entry name" value="COBW-RELATED"/>
    <property type="match status" value="1"/>
</dbReference>
<evidence type="ECO:0000313" key="8">
    <source>
        <dbReference type="EMBL" id="GHD62658.1"/>
    </source>
</evidence>
<evidence type="ECO:0000256" key="5">
    <source>
        <dbReference type="ARBA" id="ARBA00045658"/>
    </source>
</evidence>
<dbReference type="RefSeq" id="WP_189995214.1">
    <property type="nucleotide sequence ID" value="NZ_BMZS01000015.1"/>
</dbReference>
<dbReference type="PANTHER" id="PTHR13748:SF62">
    <property type="entry name" value="COBW DOMAIN-CONTAINING PROTEIN"/>
    <property type="match status" value="1"/>
</dbReference>
<dbReference type="InterPro" id="IPR051316">
    <property type="entry name" value="Zinc-reg_GTPase_activator"/>
</dbReference>
<reference evidence="8" key="1">
    <citation type="journal article" date="2014" name="Int. J. Syst. Evol. Microbiol.">
        <title>Complete genome sequence of Corynebacterium casei LMG S-19264T (=DSM 44701T), isolated from a smear-ripened cheese.</title>
        <authorList>
            <consortium name="US DOE Joint Genome Institute (JGI-PGF)"/>
            <person name="Walter F."/>
            <person name="Albersmeier A."/>
            <person name="Kalinowski J."/>
            <person name="Ruckert C."/>
        </authorList>
    </citation>
    <scope>NUCLEOTIDE SEQUENCE</scope>
    <source>
        <strain evidence="8">KCTC 42651</strain>
    </source>
</reference>
<accession>A0A918XXF6</accession>
<dbReference type="GO" id="GO:0005737">
    <property type="term" value="C:cytoplasm"/>
    <property type="evidence" value="ECO:0007669"/>
    <property type="project" value="TreeGrafter"/>
</dbReference>
<evidence type="ECO:0000259" key="7">
    <source>
        <dbReference type="SMART" id="SM00833"/>
    </source>
</evidence>
<comment type="function">
    <text evidence="5">Zinc chaperone that directly transfers zinc cofactor to target proteins, thereby activating them. Zinc is transferred from the CXCC motif in the GTPase domain to the zinc binding site in target proteins in a process requiring GTP hydrolysis.</text>
</comment>
<feature type="domain" description="CobW C-terminal" evidence="7">
    <location>
        <begin position="214"/>
        <end position="303"/>
    </location>
</feature>
<keyword evidence="3" id="KW-0143">Chaperone</keyword>
<dbReference type="Pfam" id="PF07683">
    <property type="entry name" value="CobW_C"/>
    <property type="match status" value="1"/>
</dbReference>
<dbReference type="InterPro" id="IPR003495">
    <property type="entry name" value="CobW/HypB/UreG_nucleotide-bd"/>
</dbReference>
<comment type="caution">
    <text evidence="8">The sequence shown here is derived from an EMBL/GenBank/DDBJ whole genome shotgun (WGS) entry which is preliminary data.</text>
</comment>
<evidence type="ECO:0000313" key="9">
    <source>
        <dbReference type="Proteomes" id="UP000630353"/>
    </source>
</evidence>
<evidence type="ECO:0000256" key="6">
    <source>
        <dbReference type="ARBA" id="ARBA00049117"/>
    </source>
</evidence>
<sequence>MSVPILLVTGFLGAGKTTFINGVLQADHGLRIAAIVNDFGSINIDARLLESATDEVIGLKNGCICCSLQGDLLRTLKRVMGEAERPELIVIEASGVADPKGIVDALMDPVLWRSARLDGVVCLVDAEDVTADPGRLDDPLWKAQVAAADVVQLSKTGALRADQVTALTDRLAALGRHRVLGADGSARDFAALLGFAAAPSPGDGRARVEAADRFEMLEWRSEGAVPMAGFQALIQALSPALLRAKGFVAFREKPGQQFVFQLVGRRATLAPADTAGQGCELVLIGERGKLHVPAIRAALDELGR</sequence>
<dbReference type="CDD" id="cd03112">
    <property type="entry name" value="CobW-like"/>
    <property type="match status" value="1"/>
</dbReference>
<dbReference type="Gene3D" id="3.30.1220.10">
    <property type="entry name" value="CobW-like, C-terminal domain"/>
    <property type="match status" value="1"/>
</dbReference>
<dbReference type="Gene3D" id="3.40.50.300">
    <property type="entry name" value="P-loop containing nucleotide triphosphate hydrolases"/>
    <property type="match status" value="1"/>
</dbReference>
<comment type="catalytic activity">
    <reaction evidence="6">
        <text>GTP + H2O = GDP + phosphate + H(+)</text>
        <dbReference type="Rhea" id="RHEA:19669"/>
        <dbReference type="ChEBI" id="CHEBI:15377"/>
        <dbReference type="ChEBI" id="CHEBI:15378"/>
        <dbReference type="ChEBI" id="CHEBI:37565"/>
        <dbReference type="ChEBI" id="CHEBI:43474"/>
        <dbReference type="ChEBI" id="CHEBI:58189"/>
    </reaction>
    <physiologicalReaction direction="left-to-right" evidence="6">
        <dbReference type="Rhea" id="RHEA:19670"/>
    </physiologicalReaction>
</comment>
<dbReference type="InterPro" id="IPR027417">
    <property type="entry name" value="P-loop_NTPase"/>
</dbReference>
<proteinExistence type="inferred from homology"/>
<gene>
    <name evidence="8" type="ORF">GCM10017083_51660</name>
</gene>
<dbReference type="InterPro" id="IPR036627">
    <property type="entry name" value="CobW-likC_sf"/>
</dbReference>
<dbReference type="GO" id="GO:0016787">
    <property type="term" value="F:hydrolase activity"/>
    <property type="evidence" value="ECO:0007669"/>
    <property type="project" value="UniProtKB-KW"/>
</dbReference>
<dbReference type="Pfam" id="PF02492">
    <property type="entry name" value="cobW"/>
    <property type="match status" value="1"/>
</dbReference>
<keyword evidence="1" id="KW-0547">Nucleotide-binding</keyword>
<evidence type="ECO:0000256" key="4">
    <source>
        <dbReference type="ARBA" id="ARBA00034320"/>
    </source>
</evidence>
<keyword evidence="2" id="KW-0378">Hydrolase</keyword>
<evidence type="ECO:0000256" key="3">
    <source>
        <dbReference type="ARBA" id="ARBA00023186"/>
    </source>
</evidence>
<organism evidence="8 9">
    <name type="scientific">Thalassobaculum fulvum</name>
    <dbReference type="NCBI Taxonomy" id="1633335"/>
    <lineage>
        <taxon>Bacteria</taxon>
        <taxon>Pseudomonadati</taxon>
        <taxon>Pseudomonadota</taxon>
        <taxon>Alphaproteobacteria</taxon>
        <taxon>Rhodospirillales</taxon>
        <taxon>Thalassobaculaceae</taxon>
        <taxon>Thalassobaculum</taxon>
    </lineage>
</organism>
<name>A0A918XXF6_9PROT</name>
<protein>
    <submittedName>
        <fullName evidence="8">Cobalamin biosynthesis protein CobW</fullName>
    </submittedName>
</protein>
<dbReference type="SMART" id="SM00833">
    <property type="entry name" value="CobW_C"/>
    <property type="match status" value="1"/>
</dbReference>
<dbReference type="Proteomes" id="UP000630353">
    <property type="component" value="Unassembled WGS sequence"/>
</dbReference>
<keyword evidence="9" id="KW-1185">Reference proteome</keyword>
<dbReference type="GO" id="GO:0000166">
    <property type="term" value="F:nucleotide binding"/>
    <property type="evidence" value="ECO:0007669"/>
    <property type="project" value="UniProtKB-KW"/>
</dbReference>
<dbReference type="EMBL" id="BMZS01000015">
    <property type="protein sequence ID" value="GHD62658.1"/>
    <property type="molecule type" value="Genomic_DNA"/>
</dbReference>
<dbReference type="SUPFAM" id="SSF90002">
    <property type="entry name" value="Hypothetical protein YjiA, C-terminal domain"/>
    <property type="match status" value="1"/>
</dbReference>
<evidence type="ECO:0000256" key="2">
    <source>
        <dbReference type="ARBA" id="ARBA00022801"/>
    </source>
</evidence>